<sequence>MPLSLYSSNRMEHLVNRLAEVLRRPLADPLAPEVIVVQSKGMQRWLSMELAREAGVWANGVFPFPNAFVWDLFRKVLPELPAASPFDPAVLSWRVMGLLPGLLDQPAFAPLAGYLAGGQRELKLYQLAGKIADTFDQYTIFRPDMIARWERGGESHWQAILWRELAGEGLGLHREAVRREFFRRLARGEADTALFPERITVFGISYLPQFHLDVFRRLADFTEVNLFVMGPCREYWADILPERIIARLSPREREARIEGNPLLASLGLLGKEFSDTLVELGATAGGDTDLYGEAPDTTLLGMVQNDILRLEGSGGGKRPVKGSDRSVLLSSCHSPMREVEVLHDTLLNLFASSDDLTPRDILVMTPDIETYAPYISAVFDGCQDQRLKIPYSIADRSIRREGGLAETFLAILDLPGRRFPVTAVMEILASPPVHARFGLDGGDLELIRTWLEETRIRWGMDEEERRRAGFPPYREHSWRAGLDRLLLGYAMPEEDGRMVEGILPFDAMEGEGPEVLGRFTGFVEELHLLVAELDRPRTLTEWVRLCRRILDGFFAPGEDGAFDLAALNGILAELEGVGDGAGFGGAVGLPVIRAWLRGRLDREAPGLGFMTGGVTFCAMLPMRSIPFAVIALLGMNDGAFPRQNRPPGFDLIARDRRRGDRSLRDEDRYLFLEALLSARRHFIISYTGQSIRDNSTLPPSVLVEEFLDYLGRRFTDGSPDFPASLVTRHRLQPFSPAYFTGAGTLFSYSEENRRAAAQRQKGAAPVPSFMTEPLPEPPEELLTVSLAGLLSFFDNPARYFARTRLGIRLDELPPPLDDREPFALDSLDAFRLRGEMLDLALDGQDPLDIFPVARARGILPPARQGELMFRGLGAGVRELAERVRGLTGGRAPLDSLPVDLEIGPCRINGILGGIWPDALLRHRGGKLSGRDQVRLWIEHLVLNSLAREGYPAASILVATDATLSFGPVEEPLGHLAALLDLYGEGLREPLRFFPRTAAAYARKGELSAARTAWEGEFFPEGNDPYYRLCFGAVDPLDGEFERIARAVFGPLAAHMKTEKA</sequence>
<keyword evidence="3" id="KW-0227">DNA damage</keyword>
<dbReference type="PANTHER" id="PTHR30591">
    <property type="entry name" value="RECBCD ENZYME SUBUNIT RECC"/>
    <property type="match status" value="1"/>
</dbReference>
<dbReference type="CDD" id="cd22353">
    <property type="entry name" value="RecC_C-like"/>
    <property type="match status" value="1"/>
</dbReference>
<evidence type="ECO:0000313" key="11">
    <source>
        <dbReference type="EMBL" id="HEN43591.1"/>
    </source>
</evidence>
<evidence type="ECO:0000256" key="9">
    <source>
        <dbReference type="ARBA" id="ARBA00023204"/>
    </source>
</evidence>
<dbReference type="EC" id="3.1.11.5" evidence="11"/>
<dbReference type="SUPFAM" id="SSF52540">
    <property type="entry name" value="P-loop containing nucleoside triphosphate hydrolases"/>
    <property type="match status" value="2"/>
</dbReference>
<dbReference type="Pfam" id="PF17946">
    <property type="entry name" value="RecC_C"/>
    <property type="match status" value="1"/>
</dbReference>
<dbReference type="Gene3D" id="3.40.50.300">
    <property type="entry name" value="P-loop containing nucleotide triphosphate hydrolases"/>
    <property type="match status" value="1"/>
</dbReference>
<dbReference type="Gene3D" id="1.10.10.160">
    <property type="match status" value="1"/>
</dbReference>
<dbReference type="Gene3D" id="1.10.10.990">
    <property type="match status" value="1"/>
</dbReference>
<dbReference type="GO" id="GO:0006310">
    <property type="term" value="P:DNA recombination"/>
    <property type="evidence" value="ECO:0007669"/>
    <property type="project" value="TreeGrafter"/>
</dbReference>
<evidence type="ECO:0000256" key="5">
    <source>
        <dbReference type="ARBA" id="ARBA00022806"/>
    </source>
</evidence>
<dbReference type="Gene3D" id="3.40.50.10930">
    <property type="match status" value="1"/>
</dbReference>
<feature type="domain" description="RecC C-terminal" evidence="10">
    <location>
        <begin position="783"/>
        <end position="1004"/>
    </location>
</feature>
<dbReference type="GO" id="GO:0003677">
    <property type="term" value="F:DNA binding"/>
    <property type="evidence" value="ECO:0007669"/>
    <property type="project" value="UniProtKB-KW"/>
</dbReference>
<evidence type="ECO:0000256" key="6">
    <source>
        <dbReference type="ARBA" id="ARBA00022839"/>
    </source>
</evidence>
<evidence type="ECO:0000256" key="1">
    <source>
        <dbReference type="ARBA" id="ARBA00022722"/>
    </source>
</evidence>
<gene>
    <name evidence="11" type="primary">recC</name>
    <name evidence="11" type="ORF">ENQ87_14705</name>
</gene>
<dbReference type="InterPro" id="IPR041500">
    <property type="entry name" value="RecC_C"/>
</dbReference>
<dbReference type="GO" id="GO:0005524">
    <property type="term" value="F:ATP binding"/>
    <property type="evidence" value="ECO:0007669"/>
    <property type="project" value="UniProtKB-KW"/>
</dbReference>
<keyword evidence="7" id="KW-0067">ATP-binding</keyword>
<keyword evidence="6" id="KW-0269">Exonuclease</keyword>
<evidence type="ECO:0000256" key="4">
    <source>
        <dbReference type="ARBA" id="ARBA00022801"/>
    </source>
</evidence>
<dbReference type="NCBIfam" id="TIGR01450">
    <property type="entry name" value="recC"/>
    <property type="match status" value="1"/>
</dbReference>
<dbReference type="InterPro" id="IPR006697">
    <property type="entry name" value="RecC"/>
</dbReference>
<keyword evidence="4 11" id="KW-0378">Hydrolase</keyword>
<dbReference type="GO" id="GO:0008854">
    <property type="term" value="F:exodeoxyribonuclease V activity"/>
    <property type="evidence" value="ECO:0007669"/>
    <property type="project" value="UniProtKB-EC"/>
</dbReference>
<keyword evidence="8" id="KW-0238">DNA-binding</keyword>
<dbReference type="SUPFAM" id="SSF52980">
    <property type="entry name" value="Restriction endonuclease-like"/>
    <property type="match status" value="1"/>
</dbReference>
<dbReference type="AlphaFoldDB" id="A0A831U1N0"/>
<dbReference type="InterPro" id="IPR013986">
    <property type="entry name" value="DExx_box_DNA_helicase_dom_sf"/>
</dbReference>
<dbReference type="HAMAP" id="MF_01486">
    <property type="entry name" value="RecC"/>
    <property type="match status" value="1"/>
</dbReference>
<dbReference type="GO" id="GO:0009338">
    <property type="term" value="C:exodeoxyribonuclease V complex"/>
    <property type="evidence" value="ECO:0007669"/>
    <property type="project" value="InterPro"/>
</dbReference>
<keyword evidence="2" id="KW-0547">Nucleotide-binding</keyword>
<comment type="caution">
    <text evidence="11">The sequence shown here is derived from an EMBL/GenBank/DDBJ whole genome shotgun (WGS) entry which is preliminary data.</text>
</comment>
<evidence type="ECO:0000256" key="7">
    <source>
        <dbReference type="ARBA" id="ARBA00022840"/>
    </source>
</evidence>
<evidence type="ECO:0000256" key="2">
    <source>
        <dbReference type="ARBA" id="ARBA00022741"/>
    </source>
</evidence>
<protein>
    <submittedName>
        <fullName evidence="11">Exodeoxyribonuclease V subunit gamma</fullName>
        <ecNumber evidence="11">3.1.11.5</ecNumber>
    </submittedName>
</protein>
<dbReference type="Gene3D" id="1.10.486.10">
    <property type="entry name" value="PCRA, domain 4"/>
    <property type="match status" value="1"/>
</dbReference>
<dbReference type="GO" id="GO:0004386">
    <property type="term" value="F:helicase activity"/>
    <property type="evidence" value="ECO:0007669"/>
    <property type="project" value="UniProtKB-KW"/>
</dbReference>
<dbReference type="Pfam" id="PF04257">
    <property type="entry name" value="Exonuc_V_gamma"/>
    <property type="match status" value="1"/>
</dbReference>
<dbReference type="PIRSF" id="PIRSF000980">
    <property type="entry name" value="RecC"/>
    <property type="match status" value="1"/>
</dbReference>
<accession>A0A831U1N0</accession>
<organism evidence="11">
    <name type="scientific">Geobacter metallireducens</name>
    <dbReference type="NCBI Taxonomy" id="28232"/>
    <lineage>
        <taxon>Bacteria</taxon>
        <taxon>Pseudomonadati</taxon>
        <taxon>Thermodesulfobacteriota</taxon>
        <taxon>Desulfuromonadia</taxon>
        <taxon>Geobacterales</taxon>
        <taxon>Geobacteraceae</taxon>
        <taxon>Geobacter</taxon>
    </lineage>
</organism>
<name>A0A831U1N0_GEOME</name>
<keyword evidence="5" id="KW-0347">Helicase</keyword>
<reference evidence="11" key="1">
    <citation type="journal article" date="2020" name="mSystems">
        <title>Genome- and Community-Level Interaction Insights into Carbon Utilization and Element Cycling Functions of Hydrothermarchaeota in Hydrothermal Sediment.</title>
        <authorList>
            <person name="Zhou Z."/>
            <person name="Liu Y."/>
            <person name="Xu W."/>
            <person name="Pan J."/>
            <person name="Luo Z.H."/>
            <person name="Li M."/>
        </authorList>
    </citation>
    <scope>NUCLEOTIDE SEQUENCE [LARGE SCALE GENOMIC DNA]</scope>
    <source>
        <strain evidence="11">SpSt-349</strain>
    </source>
</reference>
<dbReference type="GO" id="GO:0006281">
    <property type="term" value="P:DNA repair"/>
    <property type="evidence" value="ECO:0007669"/>
    <property type="project" value="UniProtKB-KW"/>
</dbReference>
<keyword evidence="1" id="KW-0540">Nuclease</keyword>
<evidence type="ECO:0000256" key="8">
    <source>
        <dbReference type="ARBA" id="ARBA00023125"/>
    </source>
</evidence>
<evidence type="ECO:0000259" key="10">
    <source>
        <dbReference type="Pfam" id="PF17946"/>
    </source>
</evidence>
<evidence type="ECO:0000256" key="3">
    <source>
        <dbReference type="ARBA" id="ARBA00022763"/>
    </source>
</evidence>
<dbReference type="InterPro" id="IPR027417">
    <property type="entry name" value="P-loop_NTPase"/>
</dbReference>
<keyword evidence="9" id="KW-0234">DNA repair</keyword>
<dbReference type="InterPro" id="IPR011335">
    <property type="entry name" value="Restrct_endonuc-II-like"/>
</dbReference>
<proteinExistence type="inferred from homology"/>
<dbReference type="EMBL" id="DSOV01000069">
    <property type="protein sequence ID" value="HEN43591.1"/>
    <property type="molecule type" value="Genomic_DNA"/>
</dbReference>
<dbReference type="PANTHER" id="PTHR30591:SF1">
    <property type="entry name" value="RECBCD ENZYME SUBUNIT RECC"/>
    <property type="match status" value="1"/>
</dbReference>